<dbReference type="Proteomes" id="UP000002384">
    <property type="component" value="Chromosome"/>
</dbReference>
<sequence length="433" mass="50360">MTANRLEQFQQAFRNLQLQPLITPEEIKNFRVEYNEELLEELEQPVFDCSDYTNKLFFVGHRGCGKSTLLKEFAEKIQSDYFTVFFSIADLIEISDINHINILFAIAVQIMTQADEENIDIEIAKKQKFYDWFKEKTQITQYGASAEAKAGFNLLNFISGALKTNATFREEIKTKFEKNTRELLDLINLIATEIMLACNKKIVVIIDDLDKVSLAKVEEIFKYNIKVLLEAKFIVIYTIPIATIRDGVLSSYMKNEAGNRFFVMPVLKMYAKGDSHKPDSQPVKITMNKLREILRRRIDDDLIDEDVAIKICLYSGGVIRELIRIAQECCRLMLLQLRRKLKNQESIEGLRIDNTIIDKALNQLRNSMAITLSKTDRDILIQTYNNYRPDDPKEQNFLDLLHNIVAIEYRNDETWYDLHPLIIMQLKQEGLIS</sequence>
<dbReference type="AlphaFoldDB" id="B7KC60"/>
<dbReference type="RefSeq" id="WP_012597833.1">
    <property type="nucleotide sequence ID" value="NC_011729.1"/>
</dbReference>
<dbReference type="HOGENOM" id="CLU_041246_2_0_3"/>
<dbReference type="InterPro" id="IPR011646">
    <property type="entry name" value="KAP_P-loop"/>
</dbReference>
<organism evidence="2 3">
    <name type="scientific">Gloeothece citriformis (strain PCC 7424)</name>
    <name type="common">Cyanothece sp. (strain PCC 7424)</name>
    <dbReference type="NCBI Taxonomy" id="65393"/>
    <lineage>
        <taxon>Bacteria</taxon>
        <taxon>Bacillati</taxon>
        <taxon>Cyanobacteriota</taxon>
        <taxon>Cyanophyceae</taxon>
        <taxon>Oscillatoriophycideae</taxon>
        <taxon>Chroococcales</taxon>
        <taxon>Aphanothecaceae</taxon>
        <taxon>Gloeothece</taxon>
        <taxon>Gloeothece citriformis</taxon>
    </lineage>
</organism>
<dbReference type="eggNOG" id="COG4928">
    <property type="taxonomic scope" value="Bacteria"/>
</dbReference>
<dbReference type="STRING" id="65393.PCC7424_0417"/>
<keyword evidence="3" id="KW-1185">Reference proteome</keyword>
<name>B7KC60_GLOC7</name>
<accession>B7KC60</accession>
<dbReference type="Pfam" id="PF07693">
    <property type="entry name" value="KAP_NTPase"/>
    <property type="match status" value="1"/>
</dbReference>
<proteinExistence type="predicted"/>
<feature type="domain" description="KAP NTPase" evidence="1">
    <location>
        <begin position="63"/>
        <end position="235"/>
    </location>
</feature>
<dbReference type="KEGG" id="cyc:PCC7424_0417"/>
<dbReference type="Gene3D" id="3.40.50.300">
    <property type="entry name" value="P-loop containing nucleotide triphosphate hydrolases"/>
    <property type="match status" value="1"/>
</dbReference>
<dbReference type="SUPFAM" id="SSF52540">
    <property type="entry name" value="P-loop containing nucleoside triphosphate hydrolases"/>
    <property type="match status" value="1"/>
</dbReference>
<evidence type="ECO:0000259" key="1">
    <source>
        <dbReference type="Pfam" id="PF07693"/>
    </source>
</evidence>
<dbReference type="EMBL" id="CP001291">
    <property type="protein sequence ID" value="ACK68883.1"/>
    <property type="molecule type" value="Genomic_DNA"/>
</dbReference>
<protein>
    <submittedName>
        <fullName evidence="2">AAA ATPase</fullName>
    </submittedName>
</protein>
<reference evidence="3" key="1">
    <citation type="journal article" date="2011" name="MBio">
        <title>Novel metabolic attributes of the genus Cyanothece, comprising a group of unicellular nitrogen-fixing Cyanobacteria.</title>
        <authorList>
            <person name="Bandyopadhyay A."/>
            <person name="Elvitigala T."/>
            <person name="Welsh E."/>
            <person name="Stockel J."/>
            <person name="Liberton M."/>
            <person name="Min H."/>
            <person name="Sherman L.A."/>
            <person name="Pakrasi H.B."/>
        </authorList>
    </citation>
    <scope>NUCLEOTIDE SEQUENCE [LARGE SCALE GENOMIC DNA]</scope>
    <source>
        <strain evidence="3">PCC 7424</strain>
    </source>
</reference>
<gene>
    <name evidence="2" type="ordered locus">PCC7424_0417</name>
</gene>
<evidence type="ECO:0000313" key="3">
    <source>
        <dbReference type="Proteomes" id="UP000002384"/>
    </source>
</evidence>
<dbReference type="InterPro" id="IPR027417">
    <property type="entry name" value="P-loop_NTPase"/>
</dbReference>
<evidence type="ECO:0000313" key="2">
    <source>
        <dbReference type="EMBL" id="ACK68883.1"/>
    </source>
</evidence>
<dbReference type="OrthoDB" id="227666at2"/>